<protein>
    <submittedName>
        <fullName evidence="1">HrgA protein</fullName>
    </submittedName>
</protein>
<comment type="caution">
    <text evidence="1">The sequence shown here is derived from an EMBL/GenBank/DDBJ whole genome shotgun (WGS) entry which is preliminary data.</text>
</comment>
<accession>A0ABS1SAS6</accession>
<dbReference type="RefSeq" id="WP_191312971.1">
    <property type="nucleotide sequence ID" value="NZ_BNCL01000036.1"/>
</dbReference>
<organism evidence="1 2">
    <name type="scientific">Paracoccus aerius</name>
    <dbReference type="NCBI Taxonomy" id="1915382"/>
    <lineage>
        <taxon>Bacteria</taxon>
        <taxon>Pseudomonadati</taxon>
        <taxon>Pseudomonadota</taxon>
        <taxon>Alphaproteobacteria</taxon>
        <taxon>Rhodobacterales</taxon>
        <taxon>Paracoccaceae</taxon>
        <taxon>Paracoccus</taxon>
    </lineage>
</organism>
<dbReference type="EMBL" id="JAESHT010000035">
    <property type="protein sequence ID" value="MBL3675630.1"/>
    <property type="molecule type" value="Genomic_DNA"/>
</dbReference>
<evidence type="ECO:0000313" key="1">
    <source>
        <dbReference type="EMBL" id="MBL3675630.1"/>
    </source>
</evidence>
<reference evidence="1 2" key="1">
    <citation type="submission" date="2021-01" db="EMBL/GenBank/DDBJ databases">
        <title>011410 draft genome.</title>
        <authorList>
            <person name="Lang L."/>
        </authorList>
    </citation>
    <scope>NUCLEOTIDE SEQUENCE [LARGE SCALE GENOMIC DNA]</scope>
    <source>
        <strain evidence="1 2">KCTC 42845</strain>
    </source>
</reference>
<name>A0ABS1SAS6_9RHOB</name>
<evidence type="ECO:0000313" key="2">
    <source>
        <dbReference type="Proteomes" id="UP000644749"/>
    </source>
</evidence>
<keyword evidence="2" id="KW-1185">Reference proteome</keyword>
<proteinExistence type="predicted"/>
<gene>
    <name evidence="1" type="ORF">JL111_19355</name>
</gene>
<dbReference type="Proteomes" id="UP000644749">
    <property type="component" value="Unassembled WGS sequence"/>
</dbReference>
<sequence>MEKFSITRFVPPVLQELQGDRLTAREIAVKVYERHPEACEAKRQRSRAVVQPLDSYEGLIQQIVAEIGAQRQHLERRFGIKSTEERPRKYFYSTSSDDADVQAVEEGKPVTAPLRFDDPTAVLPVPRKPMEAELYPLLSQFLFSELRISSKRIDEKRSRNSRGPEGNKWLFPDVVGIENLTADWSAEVIDCAKAYSDPRSKLYSFEVKVLLNRSNVRQSYFQAVSNSSWANFPYLVTSEIHGDTLAELRVLAGTHGVGVIKVNADNPSESEILIPARERTTVDWNSANRIASENADFVEFLNHVKYFQQTGQLKSQDWDYASDVG</sequence>